<name>A0A1F6FMN1_9BACT</name>
<evidence type="ECO:0000313" key="2">
    <source>
        <dbReference type="Proteomes" id="UP000179136"/>
    </source>
</evidence>
<comment type="caution">
    <text evidence="1">The sequence shown here is derived from an EMBL/GenBank/DDBJ whole genome shotgun (WGS) entry which is preliminary data.</text>
</comment>
<evidence type="ECO:0000313" key="1">
    <source>
        <dbReference type="EMBL" id="OGG87133.1"/>
    </source>
</evidence>
<accession>A0A1F6FMN1</accession>
<reference evidence="1 2" key="1">
    <citation type="journal article" date="2016" name="Nat. Commun.">
        <title>Thousands of microbial genomes shed light on interconnected biogeochemical processes in an aquifer system.</title>
        <authorList>
            <person name="Anantharaman K."/>
            <person name="Brown C.T."/>
            <person name="Hug L.A."/>
            <person name="Sharon I."/>
            <person name="Castelle C.J."/>
            <person name="Probst A.J."/>
            <person name="Thomas B.C."/>
            <person name="Singh A."/>
            <person name="Wilkins M.J."/>
            <person name="Karaoz U."/>
            <person name="Brodie E.L."/>
            <person name="Williams K.H."/>
            <person name="Hubbard S.S."/>
            <person name="Banfield J.F."/>
        </authorList>
    </citation>
    <scope>NUCLEOTIDE SEQUENCE [LARGE SCALE GENOMIC DNA]</scope>
</reference>
<dbReference type="AlphaFoldDB" id="A0A1F6FMN1"/>
<dbReference type="Proteomes" id="UP000179136">
    <property type="component" value="Unassembled WGS sequence"/>
</dbReference>
<proteinExistence type="predicted"/>
<dbReference type="STRING" id="1798561.A3B87_00350"/>
<gene>
    <name evidence="1" type="ORF">A3B87_00350</name>
</gene>
<sequence length="108" mass="13086">MNINIINKIINKSEFLNEVEKEFWSKFSILLSQEKLEQLAGFIGDYEKMIIDLKKRQKGKLSNLNRKHIQEWKEFIRNEKSKTLEMVQNKIKEVENKKLEKIYDKLKE</sequence>
<dbReference type="EMBL" id="MFMW01000021">
    <property type="protein sequence ID" value="OGG87133.1"/>
    <property type="molecule type" value="Genomic_DNA"/>
</dbReference>
<organism evidence="1 2">
    <name type="scientific">Candidatus Kuenenbacteria bacterium RIFCSPHIGHO2_02_FULL_39_13</name>
    <dbReference type="NCBI Taxonomy" id="1798561"/>
    <lineage>
        <taxon>Bacteria</taxon>
        <taxon>Candidatus Kueneniibacteriota</taxon>
    </lineage>
</organism>
<protein>
    <submittedName>
        <fullName evidence="1">Uncharacterized protein</fullName>
    </submittedName>
</protein>